<gene>
    <name evidence="18" type="primary">Zgpat</name>
    <name evidence="18" type="ORF">IBISTR_R14254</name>
</gene>
<keyword evidence="6 14" id="KW-0479">Metal-binding</keyword>
<evidence type="ECO:0000259" key="16">
    <source>
        <dbReference type="PROSITE" id="PS50103"/>
    </source>
</evidence>
<keyword evidence="19" id="KW-1185">Reference proteome</keyword>
<evidence type="ECO:0000256" key="6">
    <source>
        <dbReference type="ARBA" id="ARBA00022723"/>
    </source>
</evidence>
<dbReference type="Proteomes" id="UP000587655">
    <property type="component" value="Unassembled WGS sequence"/>
</dbReference>
<feature type="region of interest" description="Disordered" evidence="15">
    <location>
        <begin position="515"/>
        <end position="537"/>
    </location>
</feature>
<dbReference type="PANTHER" id="PTHR46297:SF1">
    <property type="entry name" value="ZINC FINGER CCCH-TYPE WITH G PATCH DOMAIN-CONTAINING PROTEIN"/>
    <property type="match status" value="1"/>
</dbReference>
<dbReference type="FunFam" id="2.30.30.140:FF:000071">
    <property type="entry name" value="Zinc finger CCCH-type with G patch domain-containing protein"/>
    <property type="match status" value="1"/>
</dbReference>
<accession>A0A7K7TRY8</accession>
<name>A0A7K7TRY8_9CHAR</name>
<feature type="region of interest" description="Disordered" evidence="15">
    <location>
        <begin position="385"/>
        <end position="418"/>
    </location>
</feature>
<evidence type="ECO:0000313" key="19">
    <source>
        <dbReference type="Proteomes" id="UP000587655"/>
    </source>
</evidence>
<feature type="region of interest" description="Disordered" evidence="15">
    <location>
        <begin position="70"/>
        <end position="150"/>
    </location>
</feature>
<evidence type="ECO:0000256" key="11">
    <source>
        <dbReference type="ARBA" id="ARBA00023125"/>
    </source>
</evidence>
<feature type="compositionally biased region" description="Acidic residues" evidence="15">
    <location>
        <begin position="137"/>
        <end position="149"/>
    </location>
</feature>
<dbReference type="PANTHER" id="PTHR46297">
    <property type="entry name" value="ZINC FINGER CCCH-TYPE WITH G PATCH DOMAIN-CONTAINING PROTEIN"/>
    <property type="match status" value="1"/>
</dbReference>
<feature type="domain" description="C3H1-type" evidence="16">
    <location>
        <begin position="195"/>
        <end position="221"/>
    </location>
</feature>
<evidence type="ECO:0000256" key="7">
    <source>
        <dbReference type="ARBA" id="ARBA00022771"/>
    </source>
</evidence>
<evidence type="ECO:0000256" key="1">
    <source>
        <dbReference type="ARBA" id="ARBA00004123"/>
    </source>
</evidence>
<keyword evidence="8 14" id="KW-0862">Zinc</keyword>
<organism evidence="18 19">
    <name type="scientific">Ibidorhyncha struthersii</name>
    <dbReference type="NCBI Taxonomy" id="425643"/>
    <lineage>
        <taxon>Eukaryota</taxon>
        <taxon>Metazoa</taxon>
        <taxon>Chordata</taxon>
        <taxon>Craniata</taxon>
        <taxon>Vertebrata</taxon>
        <taxon>Euteleostomi</taxon>
        <taxon>Archelosauria</taxon>
        <taxon>Archosauria</taxon>
        <taxon>Dinosauria</taxon>
        <taxon>Saurischia</taxon>
        <taxon>Theropoda</taxon>
        <taxon>Coelurosauria</taxon>
        <taxon>Aves</taxon>
        <taxon>Neognathae</taxon>
        <taxon>Neoaves</taxon>
        <taxon>Charadriiformes</taxon>
        <taxon>Charadriidae</taxon>
        <taxon>Ibidorhyncha</taxon>
    </lineage>
</organism>
<evidence type="ECO:0000256" key="3">
    <source>
        <dbReference type="ARBA" id="ARBA00022414"/>
    </source>
</evidence>
<keyword evidence="9" id="KW-0007">Acetylation</keyword>
<dbReference type="GO" id="GO:0008270">
    <property type="term" value="F:zinc ion binding"/>
    <property type="evidence" value="ECO:0007669"/>
    <property type="project" value="UniProtKB-KW"/>
</dbReference>
<dbReference type="CDD" id="cd20384">
    <property type="entry name" value="Tudor_ZGPAT"/>
    <property type="match status" value="1"/>
</dbReference>
<dbReference type="Gene3D" id="2.30.30.140">
    <property type="match status" value="1"/>
</dbReference>
<dbReference type="SMART" id="SM00333">
    <property type="entry name" value="TUDOR"/>
    <property type="match status" value="1"/>
</dbReference>
<evidence type="ECO:0000256" key="10">
    <source>
        <dbReference type="ARBA" id="ARBA00023015"/>
    </source>
</evidence>
<dbReference type="InterPro" id="IPR002999">
    <property type="entry name" value="Tudor"/>
</dbReference>
<comment type="caution">
    <text evidence="18">The sequence shown here is derived from an EMBL/GenBank/DDBJ whole genome shotgun (WGS) entry which is preliminary data.</text>
</comment>
<dbReference type="Gene3D" id="2.30.30.1190">
    <property type="match status" value="1"/>
</dbReference>
<evidence type="ECO:0000256" key="5">
    <source>
        <dbReference type="ARBA" id="ARBA00022553"/>
    </source>
</evidence>
<keyword evidence="11" id="KW-0238">DNA-binding</keyword>
<dbReference type="InterPro" id="IPR000571">
    <property type="entry name" value="Znf_CCCH"/>
</dbReference>
<feature type="non-terminal residue" evidence="18">
    <location>
        <position position="1"/>
    </location>
</feature>
<keyword evidence="13" id="KW-0539">Nucleus</keyword>
<evidence type="ECO:0000256" key="8">
    <source>
        <dbReference type="ARBA" id="ARBA00022833"/>
    </source>
</evidence>
<dbReference type="EMBL" id="VZSZ01002470">
    <property type="protein sequence ID" value="NXA19670.1"/>
    <property type="molecule type" value="Genomic_DNA"/>
</dbReference>
<evidence type="ECO:0000256" key="4">
    <source>
        <dbReference type="ARBA" id="ARBA00022491"/>
    </source>
</evidence>
<keyword evidence="7 14" id="KW-0863">Zinc-finger</keyword>
<comment type="subcellular location">
    <subcellularLocation>
        <location evidence="1">Nucleus</location>
    </subcellularLocation>
</comment>
<dbReference type="AlphaFoldDB" id="A0A7K7TRY8"/>
<keyword evidence="10" id="KW-0805">Transcription regulation</keyword>
<evidence type="ECO:0000259" key="17">
    <source>
        <dbReference type="PROSITE" id="PS50174"/>
    </source>
</evidence>
<evidence type="ECO:0000256" key="15">
    <source>
        <dbReference type="SAM" id="MobiDB-lite"/>
    </source>
</evidence>
<dbReference type="GO" id="GO:0000978">
    <property type="term" value="F:RNA polymerase II cis-regulatory region sequence-specific DNA binding"/>
    <property type="evidence" value="ECO:0007669"/>
    <property type="project" value="TreeGrafter"/>
</dbReference>
<dbReference type="PROSITE" id="PS50103">
    <property type="entry name" value="ZF_C3H1"/>
    <property type="match status" value="1"/>
</dbReference>
<sequence length="537" mass="59106">MDEESLEAAIQTYNAQLQQVELALGTGLDPSQQSDLIQLQEDLKQLIELTESSLVSVKKSKLLATLDTNAAASSSSPVGPLEWHTNPESSAEDEEYAAFKEAIAELGTDKKPSAHNNEISSKTDEETDDKNEAKYSEEEEESDREEEELSGMKVKAPYYSSWGTLEYHNAMIVGTEDLEDGSAGVRVLYLYPTHKSLKPCPFFLDDKCRFKENCRFSHGQVVSVEELQPFQEPNLSTLEVGSACLAKHSDGIWYTAKITDIDSGYYTVKFDSLLLKEAVVEGDSVIPPLRSEDGGESAESDEDSVDDSGYAKGVPENREWTPACSSSFGGWEAHTRGIGSKLLVQMGYEFGKGLGKNSEGRVEPVQAVLLPRGKSLDQCAEVLQKKKQGKLDPGRSRKCRAKGNGSGQSPAGSRKPSRNVFDFLNEKLRGKSTGEKAGGMAVPERNSKEIYRASKSTKKALSVHLFQTMEKIEQTQKDIRGIQQALARNIGRHSIATAQLEQKLANAHKQLGQLQAQAASLQREQKKADTHKKMTEF</sequence>
<proteinExistence type="predicted"/>
<feature type="region of interest" description="Disordered" evidence="15">
    <location>
        <begin position="286"/>
        <end position="318"/>
    </location>
</feature>
<evidence type="ECO:0000256" key="13">
    <source>
        <dbReference type="ARBA" id="ARBA00023242"/>
    </source>
</evidence>
<evidence type="ECO:0000256" key="12">
    <source>
        <dbReference type="ARBA" id="ARBA00023163"/>
    </source>
</evidence>
<dbReference type="FunFam" id="2.30.30.1190:FF:000001">
    <property type="entry name" value="zinc finger CCCH-type with G patch domain-containing protein"/>
    <property type="match status" value="1"/>
</dbReference>
<dbReference type="PROSITE" id="PS50174">
    <property type="entry name" value="G_PATCH"/>
    <property type="match status" value="1"/>
</dbReference>
<feature type="compositionally biased region" description="Acidic residues" evidence="15">
    <location>
        <begin position="294"/>
        <end position="306"/>
    </location>
</feature>
<reference evidence="18 19" key="1">
    <citation type="submission" date="2019-09" db="EMBL/GenBank/DDBJ databases">
        <title>Bird 10,000 Genomes (B10K) Project - Family phase.</title>
        <authorList>
            <person name="Zhang G."/>
        </authorList>
    </citation>
    <scope>NUCLEOTIDE SEQUENCE [LARGE SCALE GENOMIC DNA]</scope>
    <source>
        <strain evidence="18">B10K-DU-030-25</strain>
    </source>
</reference>
<feature type="domain" description="G-patch" evidence="17">
    <location>
        <begin position="335"/>
        <end position="381"/>
    </location>
</feature>
<feature type="compositionally biased region" description="Basic and acidic residues" evidence="15">
    <location>
        <begin position="523"/>
        <end position="537"/>
    </location>
</feature>
<evidence type="ECO:0000313" key="18">
    <source>
        <dbReference type="EMBL" id="NXA19670.1"/>
    </source>
</evidence>
<dbReference type="GO" id="GO:0005634">
    <property type="term" value="C:nucleus"/>
    <property type="evidence" value="ECO:0007669"/>
    <property type="project" value="UniProtKB-SubCell"/>
</dbReference>
<evidence type="ECO:0000256" key="2">
    <source>
        <dbReference type="ARBA" id="ARBA00011506"/>
    </source>
</evidence>
<evidence type="ECO:0000256" key="9">
    <source>
        <dbReference type="ARBA" id="ARBA00022990"/>
    </source>
</evidence>
<protein>
    <recommendedName>
        <fullName evidence="3">Zinc finger CCCH-type with G patch domain-containing protein</fullName>
    </recommendedName>
</protein>
<feature type="zinc finger region" description="C3H1-type" evidence="14">
    <location>
        <begin position="195"/>
        <end position="221"/>
    </location>
</feature>
<evidence type="ECO:0000256" key="14">
    <source>
        <dbReference type="PROSITE-ProRule" id="PRU00723"/>
    </source>
</evidence>
<dbReference type="InterPro" id="IPR000467">
    <property type="entry name" value="G_patch_dom"/>
</dbReference>
<feature type="non-terminal residue" evidence="18">
    <location>
        <position position="537"/>
    </location>
</feature>
<dbReference type="GO" id="GO:0001227">
    <property type="term" value="F:DNA-binding transcription repressor activity, RNA polymerase II-specific"/>
    <property type="evidence" value="ECO:0007669"/>
    <property type="project" value="TreeGrafter"/>
</dbReference>
<dbReference type="SMART" id="SM00443">
    <property type="entry name" value="G_patch"/>
    <property type="match status" value="1"/>
</dbReference>
<keyword evidence="12" id="KW-0804">Transcription</keyword>
<keyword evidence="4" id="KW-0678">Repressor</keyword>
<keyword evidence="5" id="KW-0597">Phosphoprotein</keyword>
<comment type="subunit">
    <text evidence="2">Interacts with CHD4/Mi-2; the interaction is direct.</text>
</comment>
<dbReference type="SUPFAM" id="SSF63748">
    <property type="entry name" value="Tudor/PWWP/MBT"/>
    <property type="match status" value="1"/>
</dbReference>
<dbReference type="Pfam" id="PF01585">
    <property type="entry name" value="G-patch"/>
    <property type="match status" value="1"/>
</dbReference>